<organism evidence="2 3">
    <name type="scientific">Halobacillus alkaliphilus</name>
    <dbReference type="NCBI Taxonomy" id="396056"/>
    <lineage>
        <taxon>Bacteria</taxon>
        <taxon>Bacillati</taxon>
        <taxon>Bacillota</taxon>
        <taxon>Bacilli</taxon>
        <taxon>Bacillales</taxon>
        <taxon>Bacillaceae</taxon>
        <taxon>Halobacillus</taxon>
    </lineage>
</organism>
<dbReference type="Proteomes" id="UP000198897">
    <property type="component" value="Unassembled WGS sequence"/>
</dbReference>
<keyword evidence="3" id="KW-1185">Reference proteome</keyword>
<feature type="transmembrane region" description="Helical" evidence="1">
    <location>
        <begin position="302"/>
        <end position="319"/>
    </location>
</feature>
<proteinExistence type="predicted"/>
<sequence>MNKPRVLWIIMILLLTATIPSLYERSSIERAQDDYELVLPYKHTKEMEESDTSLPSVLQQLQAAGLTSVLVDIKGSSLPEEAVSEITDANLDVITSVSANSAEDWKRELEAAVHYYEGEADYVHISGDKVPGYPDTAAMDELAGILSEGAEGVYFTEFQRLEGFKEFTDDLNYNVIRMHDLDLLHGHQTVEEKVDRTLRAVKERNQRSILLSSMEADPLNHTITYLEKITEAMPSAFELNEADGWKDFSPPLLAKLAAFLAGILFIYQSVVSIFHYRLFGWLAAFASLGLMIAYLITDSLLFLQGFALGVGLVTPIYAVKATSRGSTRIKDITFSYLKALGISLAGIVIIIALLNGTVFLTGIALFRGVKLLYVVPLLFFGVYALWGLTFKEVKESLKGWHVILIVLAGAAAVYYVLRSGNSQAVSEFELWFRTKLEEWLYARPRSKEFLLGFPAYLLALAVLPRFKRMGKILLVPGVIGFMSIVNTFTHLHIPLHISLLRTGYSIVFGYLIGLLAVGIYKLIIKK</sequence>
<dbReference type="AlphaFoldDB" id="A0A1I2JWW0"/>
<feature type="transmembrane region" description="Helical" evidence="1">
    <location>
        <begin position="278"/>
        <end position="296"/>
    </location>
</feature>
<feature type="transmembrane region" description="Helical" evidence="1">
    <location>
        <begin position="505"/>
        <end position="524"/>
    </location>
</feature>
<feature type="transmembrane region" description="Helical" evidence="1">
    <location>
        <begin position="371"/>
        <end position="388"/>
    </location>
</feature>
<feature type="transmembrane region" description="Helical" evidence="1">
    <location>
        <begin position="473"/>
        <end position="493"/>
    </location>
</feature>
<feature type="transmembrane region" description="Helical" evidence="1">
    <location>
        <begin position="252"/>
        <end position="271"/>
    </location>
</feature>
<dbReference type="EMBL" id="FOOG01000002">
    <property type="protein sequence ID" value="SFF59024.1"/>
    <property type="molecule type" value="Genomic_DNA"/>
</dbReference>
<feature type="transmembrane region" description="Helical" evidence="1">
    <location>
        <begin position="400"/>
        <end position="417"/>
    </location>
</feature>
<name>A0A1I2JWW0_9BACI</name>
<keyword evidence="1" id="KW-0472">Membrane</keyword>
<accession>A0A1I2JWW0</accession>
<evidence type="ECO:0000313" key="3">
    <source>
        <dbReference type="Proteomes" id="UP000198897"/>
    </source>
</evidence>
<dbReference type="Pfam" id="PF18949">
    <property type="entry name" value="DUF5693"/>
    <property type="match status" value="1"/>
</dbReference>
<protein>
    <submittedName>
        <fullName evidence="2">Uncharacterized protein</fullName>
    </submittedName>
</protein>
<keyword evidence="1" id="KW-0812">Transmembrane</keyword>
<dbReference type="InterPro" id="IPR043748">
    <property type="entry name" value="DUF5693"/>
</dbReference>
<keyword evidence="1" id="KW-1133">Transmembrane helix</keyword>
<reference evidence="3" key="1">
    <citation type="submission" date="2016-10" db="EMBL/GenBank/DDBJ databases">
        <authorList>
            <person name="Varghese N."/>
            <person name="Submissions S."/>
        </authorList>
    </citation>
    <scope>NUCLEOTIDE SEQUENCE [LARGE SCALE GENOMIC DNA]</scope>
    <source>
        <strain evidence="3">FP5</strain>
    </source>
</reference>
<feature type="transmembrane region" description="Helical" evidence="1">
    <location>
        <begin position="340"/>
        <end position="365"/>
    </location>
</feature>
<dbReference type="RefSeq" id="WP_089749837.1">
    <property type="nucleotide sequence ID" value="NZ_FOOG01000002.1"/>
</dbReference>
<evidence type="ECO:0000256" key="1">
    <source>
        <dbReference type="SAM" id="Phobius"/>
    </source>
</evidence>
<feature type="transmembrane region" description="Helical" evidence="1">
    <location>
        <begin position="449"/>
        <end position="466"/>
    </location>
</feature>
<gene>
    <name evidence="2" type="ORF">SAMN05216353_102222</name>
</gene>
<evidence type="ECO:0000313" key="2">
    <source>
        <dbReference type="EMBL" id="SFF59024.1"/>
    </source>
</evidence>
<dbReference type="OrthoDB" id="3805529at2"/>